<dbReference type="InterPro" id="IPR007110">
    <property type="entry name" value="Ig-like_dom"/>
</dbReference>
<dbReference type="SMART" id="SM00409">
    <property type="entry name" value="IG"/>
    <property type="match status" value="4"/>
</dbReference>
<feature type="domain" description="Ig-like" evidence="7">
    <location>
        <begin position="1331"/>
        <end position="1429"/>
    </location>
</feature>
<feature type="domain" description="Ig-like" evidence="7">
    <location>
        <begin position="254"/>
        <end position="358"/>
    </location>
</feature>
<reference evidence="9" key="1">
    <citation type="submission" date="2025-08" db="UniProtKB">
        <authorList>
            <consortium name="RefSeq"/>
        </authorList>
    </citation>
    <scope>IDENTIFICATION</scope>
</reference>
<proteinExistence type="predicted"/>
<evidence type="ECO:0000256" key="6">
    <source>
        <dbReference type="SAM" id="Phobius"/>
    </source>
</evidence>
<evidence type="ECO:0000313" key="8">
    <source>
        <dbReference type="Proteomes" id="UP000504632"/>
    </source>
</evidence>
<feature type="domain" description="Ig-like" evidence="7">
    <location>
        <begin position="13"/>
        <end position="125"/>
    </location>
</feature>
<dbReference type="FunFam" id="2.60.40.10:FF:002350">
    <property type="entry name" value="Immunoglobulin heavy variable 1-4"/>
    <property type="match status" value="1"/>
</dbReference>
<dbReference type="PROSITE" id="PS50835">
    <property type="entry name" value="IG_LIKE"/>
    <property type="match status" value="14"/>
</dbReference>
<keyword evidence="6" id="KW-1133">Transmembrane helix</keyword>
<dbReference type="InterPro" id="IPR036179">
    <property type="entry name" value="Ig-like_dom_sf"/>
</dbReference>
<evidence type="ECO:0000259" key="7">
    <source>
        <dbReference type="PROSITE" id="PS50835"/>
    </source>
</evidence>
<keyword evidence="6" id="KW-0812">Transmembrane</keyword>
<keyword evidence="6" id="KW-0472">Membrane</keyword>
<evidence type="ECO:0000256" key="3">
    <source>
        <dbReference type="ARBA" id="ARBA00023157"/>
    </source>
</evidence>
<evidence type="ECO:0000256" key="4">
    <source>
        <dbReference type="ARBA" id="ARBA00023319"/>
    </source>
</evidence>
<feature type="domain" description="Ig-like" evidence="7">
    <location>
        <begin position="1220"/>
        <end position="1323"/>
    </location>
</feature>
<dbReference type="PANTHER" id="PTHR23411">
    <property type="entry name" value="TAPASIN"/>
    <property type="match status" value="1"/>
</dbReference>
<dbReference type="Pfam" id="PF07654">
    <property type="entry name" value="C1-set"/>
    <property type="match status" value="10"/>
</dbReference>
<feature type="domain" description="Ig-like" evidence="7">
    <location>
        <begin position="373"/>
        <end position="459"/>
    </location>
</feature>
<dbReference type="InterPro" id="IPR003599">
    <property type="entry name" value="Ig_sub"/>
</dbReference>
<dbReference type="InterPro" id="IPR003006">
    <property type="entry name" value="Ig/MHC_CS"/>
</dbReference>
<feature type="domain" description="Ig-like" evidence="7">
    <location>
        <begin position="634"/>
        <end position="713"/>
    </location>
</feature>
<dbReference type="Gene3D" id="2.60.40.10">
    <property type="entry name" value="Immunoglobulins"/>
    <property type="match status" value="14"/>
</dbReference>
<dbReference type="InterPro" id="IPR013783">
    <property type="entry name" value="Ig-like_fold"/>
</dbReference>
<dbReference type="SMART" id="SM00407">
    <property type="entry name" value="IGc1"/>
    <property type="match status" value="9"/>
</dbReference>
<dbReference type="FunFam" id="2.60.40.10:FF:000463">
    <property type="entry name" value="Immunoglobulin heavy constant gamma 1"/>
    <property type="match status" value="1"/>
</dbReference>
<dbReference type="Proteomes" id="UP000504632">
    <property type="component" value="Chromosome 8"/>
</dbReference>
<dbReference type="FunFam" id="2.60.40.10:FF:001878">
    <property type="entry name" value="Immunoglobulin heavy variable 1-4"/>
    <property type="match status" value="1"/>
</dbReference>
<keyword evidence="1" id="KW-0391">Immunity</keyword>
<dbReference type="SUPFAM" id="SSF48726">
    <property type="entry name" value="Immunoglobulin"/>
    <property type="match status" value="14"/>
</dbReference>
<feature type="domain" description="Ig-like" evidence="7">
    <location>
        <begin position="822"/>
        <end position="913"/>
    </location>
</feature>
<dbReference type="RefSeq" id="XP_030638819.1">
    <property type="nucleotide sequence ID" value="XM_030782959.1"/>
</dbReference>
<feature type="domain" description="Ig-like" evidence="7">
    <location>
        <begin position="159"/>
        <end position="252"/>
    </location>
</feature>
<dbReference type="InterPro" id="IPR050380">
    <property type="entry name" value="Immune_Resp_Modulators"/>
</dbReference>
<feature type="domain" description="Ig-like" evidence="7">
    <location>
        <begin position="1021"/>
        <end position="1115"/>
    </location>
</feature>
<dbReference type="Pfam" id="PF07686">
    <property type="entry name" value="V-set"/>
    <property type="match status" value="1"/>
</dbReference>
<dbReference type="GeneID" id="115819407"/>
<dbReference type="InterPro" id="IPR013106">
    <property type="entry name" value="Ig_V-set"/>
</dbReference>
<feature type="domain" description="Ig-like" evidence="7">
    <location>
        <begin position="471"/>
        <end position="563"/>
    </location>
</feature>
<sequence length="1582" mass="175063">MSAHRCTSTLRIPRVHLMANPCLDGSLHGGIGYLTSSQSVVKNPGQSVTLSCTVSGFSMSSYYMHWIRQKPEKELEWIGRIDGGTGIIFSQSLQGQFSITKDTSKNILHLGVKSLKAEDTVVYHCARESQIKSGGGDYAFDYWGKGTTVTVSSGVQSPPKSIFGLWPCGPSSGGLYTIGCMTSGFSPADSVTFQWTDASGNALSDIVQYPAVPKDGSYTKFSHVNVVAQDWKDRKQFKCIAKAGETEKETIVPPPVYKQSASLYLTIPTEMELVNGTATFICLAKDFSPKEHLFKWLKDNEEVTDKKYIISTSLNGEHNGTHTLYTASSVLQLDSSAWNYPAPATIRCEFNQQDKTLFKETKLPTTDPCTCEPKIEIIPPTAEDMLKERAGTLKCVVSGCPIKADNITWKSGEDVRVSDITHGQDSTVAATSISYDDWNSLTFTCEVHHKGFLNPESVKYRRENGGQYRSPSVYLLPPPEQTNGSVTLTCYAKDFYPKEVVVSWLVNDEPVDKKQEYEQKSTNVLQSKGLFSVYGHLTFGSHHWENGDVYSCQVYHETSETVRIITRTIDKSSQKPALVQLNMNMPKICKDSEKCLVYVEAAFCDPGDIEDNSMANTAFTFIFLFLITLFYGIGATMIKEEVTAACVVHAPYGTKVSWLKNGLEDKTSIIHANSETQSIISNLTLSENEWNTLSNLTCKAVHPCFEEVEKTITLQESVKESPTVVIRRSFSEFLKNNSAVLECVVGNISSGEVSITFQVNGEDHLEAQYIDLSESNELHSLTTQFTVPNSKYQKNNQFTCKVLKSPTSTWLSSPISNLFGDPVVELSVKPSSETPGSEPQKLLCSGTGFNPKIKWLSKSGQNIDATTEITMGQDGRVTITSEVSVKKQDWYEGSQFTCEVNDPDLKTIKKDISVCSVHQFSSPSIHIERPSLRNIMTQEKVTAACVVHAPYGTKVSWLKNGLEDKTSIKHANSETQSIISNLTLSKNEWNTLTTLTCKAVHLCFKEVQKTITLKESVKESPTVVIRRSFSEFLKNNSAVLECIVGNISSGEVSITFQVNGEDHLEAQYIDLSESNELHSLTTQFTVPNSKYQKNNQFTCKVLKSPTNWWPSSPISNLFGDPVVELSVKPSSETPGSEPQKLLCSGTGFNPKIKWLSKSGQNIDATTEITMGQDGRVTITSEVSVKKQDWYEGSQFTCEVSDPVLEKPIRKSISVCTVTEPSYQMAEVYLLGPSLGDLQSGSQVPITCLVIGQHIRDFSFEWRLNNTATSKDGMATQQPKNHDNGTQSVQSILKVPASTWHAHTHISCEFKHFCYNRTLERSISKSKNPKCPSLKIIRPSDADLASSRDATLLCIITGFFPSDVIVNWELDGKRLEKSRFTNSPVKSDNAKTAYSMHSTLTLPASDQREGDYSCVVSHESSKQPVISTVNNVYASVTPSSPSATLLQGPGELVCMAFGYSPSDITITWLLNSDFEQSDFTVSDPAKGPDGKFSVFSRLRLLPSDWAPGAVYTCRINHTTGIFLFNVSKPEIIEESIYFDDNKADEILNDTAEETWNMACAFLILFFFSLIYGCSVTLVKVKTA</sequence>
<evidence type="ECO:0000313" key="9">
    <source>
        <dbReference type="RefSeq" id="XP_030638819.1"/>
    </source>
</evidence>
<feature type="domain" description="Ig-like" evidence="7">
    <location>
        <begin position="1121"/>
        <end position="1213"/>
    </location>
</feature>
<dbReference type="GO" id="GO:0019814">
    <property type="term" value="C:immunoglobulin complex"/>
    <property type="evidence" value="ECO:0007669"/>
    <property type="project" value="UniProtKB-KW"/>
</dbReference>
<keyword evidence="4" id="KW-0393">Immunoglobulin domain</keyword>
<dbReference type="CDD" id="cd05768">
    <property type="entry name" value="IgC1_CH3_IgAGD_CH4_IgAEM"/>
    <property type="match status" value="1"/>
</dbReference>
<feature type="domain" description="Ig-like" evidence="7">
    <location>
        <begin position="1437"/>
        <end position="1516"/>
    </location>
</feature>
<keyword evidence="2" id="KW-1064">Adaptive immunity</keyword>
<keyword evidence="3" id="KW-1015">Disulfide bond</keyword>
<evidence type="ECO:0000256" key="5">
    <source>
        <dbReference type="ARBA" id="ARBA00043265"/>
    </source>
</evidence>
<keyword evidence="5" id="KW-1280">Immunoglobulin</keyword>
<protein>
    <submittedName>
        <fullName evidence="9">Uncharacterized protein LOC115819407</fullName>
    </submittedName>
</protein>
<dbReference type="FunFam" id="2.60.40.10:FF:000283">
    <property type="entry name" value="Immunoglobulin kappa constant"/>
    <property type="match status" value="1"/>
</dbReference>
<dbReference type="InParanoid" id="A0A6J2W412"/>
<dbReference type="CDD" id="cd00098">
    <property type="entry name" value="IgC1"/>
    <property type="match status" value="4"/>
</dbReference>
<evidence type="ECO:0000256" key="2">
    <source>
        <dbReference type="ARBA" id="ARBA00023130"/>
    </source>
</evidence>
<name>A0A6J2W412_CHACN</name>
<dbReference type="SMART" id="SM00406">
    <property type="entry name" value="IGv"/>
    <property type="match status" value="1"/>
</dbReference>
<gene>
    <name evidence="9" type="primary">LOC115819407</name>
</gene>
<evidence type="ECO:0000256" key="1">
    <source>
        <dbReference type="ARBA" id="ARBA00022859"/>
    </source>
</evidence>
<organism evidence="8 9">
    <name type="scientific">Chanos chanos</name>
    <name type="common">Milkfish</name>
    <name type="synonym">Mugil chanos</name>
    <dbReference type="NCBI Taxonomy" id="29144"/>
    <lineage>
        <taxon>Eukaryota</taxon>
        <taxon>Metazoa</taxon>
        <taxon>Chordata</taxon>
        <taxon>Craniata</taxon>
        <taxon>Vertebrata</taxon>
        <taxon>Euteleostomi</taxon>
        <taxon>Actinopterygii</taxon>
        <taxon>Neopterygii</taxon>
        <taxon>Teleostei</taxon>
        <taxon>Ostariophysi</taxon>
        <taxon>Gonorynchiformes</taxon>
        <taxon>Chanidae</taxon>
        <taxon>Chanos</taxon>
    </lineage>
</organism>
<dbReference type="SMR" id="A0A6J2W412"/>
<feature type="transmembrane region" description="Helical" evidence="6">
    <location>
        <begin position="1554"/>
        <end position="1577"/>
    </location>
</feature>
<feature type="domain" description="Ig-like" evidence="7">
    <location>
        <begin position="923"/>
        <end position="1012"/>
    </location>
</feature>
<dbReference type="PROSITE" id="PS00290">
    <property type="entry name" value="IG_MHC"/>
    <property type="match status" value="3"/>
</dbReference>
<keyword evidence="8" id="KW-1185">Reference proteome</keyword>
<dbReference type="InterPro" id="IPR003597">
    <property type="entry name" value="Ig_C1-set"/>
</dbReference>
<dbReference type="OrthoDB" id="9945861at2759"/>
<dbReference type="GO" id="GO:0002250">
    <property type="term" value="P:adaptive immune response"/>
    <property type="evidence" value="ECO:0007669"/>
    <property type="project" value="UniProtKB-KW"/>
</dbReference>
<accession>A0A6J2W412</accession>
<feature type="domain" description="Ig-like" evidence="7">
    <location>
        <begin position="722"/>
        <end position="816"/>
    </location>
</feature>